<evidence type="ECO:0000256" key="11">
    <source>
        <dbReference type="PROSITE-ProRule" id="PRU00110"/>
    </source>
</evidence>
<evidence type="ECO:0000259" key="14">
    <source>
        <dbReference type="PROSITE" id="PS50894"/>
    </source>
</evidence>
<dbReference type="InterPro" id="IPR036641">
    <property type="entry name" value="HPT_dom_sf"/>
</dbReference>
<dbReference type="InterPro" id="IPR035891">
    <property type="entry name" value="CheY-binding_CheA"/>
</dbReference>
<dbReference type="RefSeq" id="WP_263071218.1">
    <property type="nucleotide sequence ID" value="NZ_JAOUSF010000001.1"/>
</dbReference>
<dbReference type="SUPFAM" id="SSF50341">
    <property type="entry name" value="CheW-like"/>
    <property type="match status" value="1"/>
</dbReference>
<feature type="domain" description="Histidine kinase" evidence="12">
    <location>
        <begin position="292"/>
        <end position="542"/>
    </location>
</feature>
<dbReference type="InterPro" id="IPR051315">
    <property type="entry name" value="Bact_Chemotaxis_CheA"/>
</dbReference>
<dbReference type="Gene3D" id="1.20.120.160">
    <property type="entry name" value="HPT domain"/>
    <property type="match status" value="1"/>
</dbReference>
<evidence type="ECO:0000256" key="8">
    <source>
        <dbReference type="ARBA" id="ARBA00022777"/>
    </source>
</evidence>
<reference evidence="15" key="1">
    <citation type="submission" date="2022-10" db="EMBL/GenBank/DDBJ databases">
        <title>Description of Fervidibacillus gen. nov. in the family Fervidibacillaceae fam. nov. with two species, Fervidibacillus albus sp. nov., and Fervidibacillus halotolerans sp. nov., isolated from tidal flat sediments.</title>
        <authorList>
            <person name="Kwon K.K."/>
            <person name="Yang S.-H."/>
        </authorList>
    </citation>
    <scope>NUCLEOTIDE SEQUENCE</scope>
    <source>
        <strain evidence="15">JCM 19140</strain>
    </source>
</reference>
<comment type="caution">
    <text evidence="15">The sequence shown here is derived from an EMBL/GenBank/DDBJ whole genome shotgun (WGS) entry which is preliminary data.</text>
</comment>
<dbReference type="SUPFAM" id="SSF47226">
    <property type="entry name" value="Histidine-containing phosphotransfer domain, HPT domain"/>
    <property type="match status" value="1"/>
</dbReference>
<dbReference type="Pfam" id="PF07194">
    <property type="entry name" value="P2"/>
    <property type="match status" value="1"/>
</dbReference>
<proteinExistence type="predicted"/>
<keyword evidence="8" id="KW-0418">Kinase</keyword>
<dbReference type="Pfam" id="PF01627">
    <property type="entry name" value="Hpt"/>
    <property type="match status" value="1"/>
</dbReference>
<dbReference type="SMART" id="SM00387">
    <property type="entry name" value="HATPase_c"/>
    <property type="match status" value="1"/>
</dbReference>
<dbReference type="SUPFAM" id="SSF55052">
    <property type="entry name" value="CheY-binding domain of CheA"/>
    <property type="match status" value="1"/>
</dbReference>
<dbReference type="InterPro" id="IPR037006">
    <property type="entry name" value="CheA-like_homodim_sf"/>
</dbReference>
<dbReference type="EMBL" id="JAOUSF010000001">
    <property type="protein sequence ID" value="MCU9612084.1"/>
    <property type="molecule type" value="Genomic_DNA"/>
</dbReference>
<dbReference type="PANTHER" id="PTHR43395">
    <property type="entry name" value="SENSOR HISTIDINE KINASE CHEA"/>
    <property type="match status" value="1"/>
</dbReference>
<dbReference type="InterPro" id="IPR003594">
    <property type="entry name" value="HATPase_dom"/>
</dbReference>
<evidence type="ECO:0000313" key="15">
    <source>
        <dbReference type="EMBL" id="MCU9612084.1"/>
    </source>
</evidence>
<evidence type="ECO:0000256" key="4">
    <source>
        <dbReference type="ARBA" id="ARBA00022500"/>
    </source>
</evidence>
<evidence type="ECO:0000256" key="2">
    <source>
        <dbReference type="ARBA" id="ARBA00012438"/>
    </source>
</evidence>
<evidence type="ECO:0000256" key="6">
    <source>
        <dbReference type="ARBA" id="ARBA00022679"/>
    </source>
</evidence>
<evidence type="ECO:0000256" key="1">
    <source>
        <dbReference type="ARBA" id="ARBA00000085"/>
    </source>
</evidence>
<dbReference type="PROSITE" id="PS50109">
    <property type="entry name" value="HIS_KIN"/>
    <property type="match status" value="1"/>
</dbReference>
<dbReference type="PRINTS" id="PR00344">
    <property type="entry name" value="BCTRLSENSOR"/>
</dbReference>
<keyword evidence="7" id="KW-0547">Nucleotide-binding</keyword>
<dbReference type="SUPFAM" id="SSF47384">
    <property type="entry name" value="Homodimeric domain of signal transducing histidine kinase"/>
    <property type="match status" value="1"/>
</dbReference>
<organism evidence="15 16">
    <name type="scientific">Perspicuibacillus lycopersici</name>
    <dbReference type="NCBI Taxonomy" id="1325689"/>
    <lineage>
        <taxon>Bacteria</taxon>
        <taxon>Bacillati</taxon>
        <taxon>Bacillota</taxon>
        <taxon>Bacilli</taxon>
        <taxon>Bacillales</taxon>
        <taxon>Bacillaceae</taxon>
        <taxon>Perspicuibacillus</taxon>
    </lineage>
</organism>
<dbReference type="GO" id="GO:0006935">
    <property type="term" value="P:chemotaxis"/>
    <property type="evidence" value="ECO:0007669"/>
    <property type="project" value="UniProtKB-KW"/>
</dbReference>
<dbReference type="EC" id="2.7.13.3" evidence="2"/>
<keyword evidence="4" id="KW-0145">Chemotaxis</keyword>
<evidence type="ECO:0000256" key="3">
    <source>
        <dbReference type="ARBA" id="ARBA00021495"/>
    </source>
</evidence>
<dbReference type="AlphaFoldDB" id="A0AAE3LP84"/>
<dbReference type="Proteomes" id="UP001209318">
    <property type="component" value="Unassembled WGS sequence"/>
</dbReference>
<evidence type="ECO:0000256" key="7">
    <source>
        <dbReference type="ARBA" id="ARBA00022741"/>
    </source>
</evidence>
<dbReference type="GO" id="GO:0005737">
    <property type="term" value="C:cytoplasm"/>
    <property type="evidence" value="ECO:0007669"/>
    <property type="project" value="InterPro"/>
</dbReference>
<dbReference type="InterPro" id="IPR010808">
    <property type="entry name" value="CheA_P2-bd"/>
</dbReference>
<dbReference type="InterPro" id="IPR036061">
    <property type="entry name" value="CheW-like_dom_sf"/>
</dbReference>
<evidence type="ECO:0000256" key="9">
    <source>
        <dbReference type="ARBA" id="ARBA00022840"/>
    </source>
</evidence>
<dbReference type="PROSITE" id="PS50851">
    <property type="entry name" value="CHEW"/>
    <property type="match status" value="1"/>
</dbReference>
<dbReference type="Gene3D" id="3.30.565.10">
    <property type="entry name" value="Histidine kinase-like ATPase, C-terminal domain"/>
    <property type="match status" value="1"/>
</dbReference>
<dbReference type="FunFam" id="3.30.565.10:FF:000016">
    <property type="entry name" value="Chemotaxis protein CheA, putative"/>
    <property type="match status" value="1"/>
</dbReference>
<feature type="modified residue" description="Phosphohistidine" evidence="11">
    <location>
        <position position="46"/>
    </location>
</feature>
<evidence type="ECO:0000259" key="13">
    <source>
        <dbReference type="PROSITE" id="PS50851"/>
    </source>
</evidence>
<dbReference type="InterPro" id="IPR002545">
    <property type="entry name" value="CheW-lke_dom"/>
</dbReference>
<dbReference type="Pfam" id="PF02518">
    <property type="entry name" value="HATPase_c"/>
    <property type="match status" value="1"/>
</dbReference>
<comment type="catalytic activity">
    <reaction evidence="1">
        <text>ATP + protein L-histidine = ADP + protein N-phospho-L-histidine.</text>
        <dbReference type="EC" id="2.7.13.3"/>
    </reaction>
</comment>
<dbReference type="Gene3D" id="1.10.287.560">
    <property type="entry name" value="Histidine kinase CheA-like, homodimeric domain"/>
    <property type="match status" value="1"/>
</dbReference>
<protein>
    <recommendedName>
        <fullName evidence="3">Chemotaxis protein CheA</fullName>
        <ecNumber evidence="2">2.7.13.3</ecNumber>
    </recommendedName>
</protein>
<dbReference type="SMART" id="SM00260">
    <property type="entry name" value="CheW"/>
    <property type="match status" value="1"/>
</dbReference>
<dbReference type="CDD" id="cd16916">
    <property type="entry name" value="HATPase_CheA-like"/>
    <property type="match status" value="1"/>
</dbReference>
<dbReference type="InterPro" id="IPR004105">
    <property type="entry name" value="CheA-like_dim"/>
</dbReference>
<evidence type="ECO:0000259" key="12">
    <source>
        <dbReference type="PROSITE" id="PS50109"/>
    </source>
</evidence>
<dbReference type="InterPro" id="IPR037052">
    <property type="entry name" value="CheA-like_P2_sf"/>
</dbReference>
<dbReference type="SMART" id="SM01231">
    <property type="entry name" value="H-kinase_dim"/>
    <property type="match status" value="1"/>
</dbReference>
<dbReference type="InterPro" id="IPR005467">
    <property type="entry name" value="His_kinase_dom"/>
</dbReference>
<dbReference type="Gene3D" id="2.30.30.40">
    <property type="entry name" value="SH3 Domains"/>
    <property type="match status" value="1"/>
</dbReference>
<dbReference type="SMART" id="SM00073">
    <property type="entry name" value="HPT"/>
    <property type="match status" value="1"/>
</dbReference>
<accession>A0AAE3LP84</accession>
<dbReference type="Pfam" id="PF01584">
    <property type="entry name" value="CheW"/>
    <property type="match status" value="1"/>
</dbReference>
<keyword evidence="5 11" id="KW-0597">Phosphoprotein</keyword>
<dbReference type="CDD" id="cd00731">
    <property type="entry name" value="CheA_reg"/>
    <property type="match status" value="1"/>
</dbReference>
<keyword evidence="9" id="KW-0067">ATP-binding</keyword>
<dbReference type="Pfam" id="PF02895">
    <property type="entry name" value="H-kinase_dim"/>
    <property type="match status" value="1"/>
</dbReference>
<dbReference type="CDD" id="cd00088">
    <property type="entry name" value="HPT"/>
    <property type="match status" value="1"/>
</dbReference>
<dbReference type="PROSITE" id="PS50894">
    <property type="entry name" value="HPT"/>
    <property type="match status" value="1"/>
</dbReference>
<dbReference type="InterPro" id="IPR008207">
    <property type="entry name" value="Sig_transdc_His_kin_Hpt_dom"/>
</dbReference>
<evidence type="ECO:0000256" key="10">
    <source>
        <dbReference type="ARBA" id="ARBA00023012"/>
    </source>
</evidence>
<feature type="domain" description="CheW-like" evidence="13">
    <location>
        <begin position="544"/>
        <end position="674"/>
    </location>
</feature>
<evidence type="ECO:0000313" key="16">
    <source>
        <dbReference type="Proteomes" id="UP001209318"/>
    </source>
</evidence>
<keyword evidence="6" id="KW-0808">Transferase</keyword>
<dbReference type="PANTHER" id="PTHR43395:SF1">
    <property type="entry name" value="CHEMOTAXIS PROTEIN CHEA"/>
    <property type="match status" value="1"/>
</dbReference>
<dbReference type="GO" id="GO:0005524">
    <property type="term" value="F:ATP binding"/>
    <property type="evidence" value="ECO:0007669"/>
    <property type="project" value="UniProtKB-KW"/>
</dbReference>
<name>A0AAE3LP84_9BACI</name>
<dbReference type="InterPro" id="IPR036097">
    <property type="entry name" value="HisK_dim/P_sf"/>
</dbReference>
<dbReference type="SUPFAM" id="SSF55874">
    <property type="entry name" value="ATPase domain of HSP90 chaperone/DNA topoisomerase II/histidine kinase"/>
    <property type="match status" value="1"/>
</dbReference>
<evidence type="ECO:0000256" key="5">
    <source>
        <dbReference type="ARBA" id="ARBA00022553"/>
    </source>
</evidence>
<dbReference type="Gene3D" id="3.30.70.1110">
    <property type="entry name" value="Histidine kinase CheA-like, P2 response regulator-binding domain"/>
    <property type="match status" value="1"/>
</dbReference>
<dbReference type="InterPro" id="IPR036890">
    <property type="entry name" value="HATPase_C_sf"/>
</dbReference>
<dbReference type="GO" id="GO:0000155">
    <property type="term" value="F:phosphorelay sensor kinase activity"/>
    <property type="evidence" value="ECO:0007669"/>
    <property type="project" value="InterPro"/>
</dbReference>
<gene>
    <name evidence="15" type="ORF">OEV98_00745</name>
</gene>
<sequence>MGMDHYLEVFIAESREHIQTCNENLLQLEMNPENMEIVNEIFRSAHTLKGMSATMGFDDMTKLTHQMENVLDGIKNKKYPFSSNLLDIIFDAIDLIEKMVDSIATGNDGKIDVSAIVEKLRGVENQGSITGSNNEIAATRTMAIENETLLGNFNEFELNMIEESINQGFQVYSITVQLSDECMLKYARSYMVFQEVQQLGEIIKSDPSVTELEKEQFDNQFIITCVSLESAELLEQKIMDVSEVMNVTIIPINLGDLKGNTNNNAAQEQLTIDEEEPIFKNPEASKAIAKIPMNKTIRVNLEKLDVLMNLFEELIIDRGRLEQISQELNQPVLSETVEKITRVSSDLQSIILNIRMVAIETVFQRFPKMVRQLSRELHKKIHLELLGEDTELDRTVIDEIGDPLVHLIRNSIDHGIELPEERIKNGKPEMGTIQLKAYHRGNHVIIEISDDGSGINSEKVLAKAIAKGIIDSQQSKQLTEREIYDLIFTPGFSTADTVSDISGRGVGLDVVKNTIQSLGGSITVQSKEMVGTQFLIELPLTLTIISVLLVDVNQETYSIPLSNIVENIMLDKRAIEYVQTQPVFRFRNRVLPLIYLQEVFQVSDAPNQDSELSIVIIQKGEKLAGLVVSSFIGQKEVVIKSLGNYLSNVYGISGATILGDGQVSLIIDCNVLLD</sequence>
<keyword evidence="10" id="KW-0902">Two-component regulatory system</keyword>
<feature type="domain" description="HPt" evidence="14">
    <location>
        <begin position="1"/>
        <end position="103"/>
    </location>
</feature>
<dbReference type="InterPro" id="IPR004358">
    <property type="entry name" value="Sig_transdc_His_kin-like_C"/>
</dbReference>
<keyword evidence="16" id="KW-1185">Reference proteome</keyword>